<reference evidence="1" key="1">
    <citation type="journal article" date="2001" name="Biochem. J.">
        <title>Characterization of monocot and dicot plant S-adenosyl-L-methionine decarboxylase gene families including identification in the mRNA of a highly conserved pair of upstream overlapping open reading frames.</title>
        <authorList>
            <person name="Franceschetti M."/>
            <person name="Hanfrey C."/>
            <person name="Scaramagli S."/>
            <person name="Torrigiani P."/>
            <person name="Bagni N."/>
            <person name="Michael A.J."/>
        </authorList>
    </citation>
    <scope>NUCLEOTIDE SEQUENCE</scope>
</reference>
<dbReference type="EMBL" id="AJ252214">
    <property type="protein sequence ID" value="CAB64670.1"/>
    <property type="molecule type" value="Genomic_DNA"/>
</dbReference>
<gene>
    <name evidence="1" type="primary">adometDC2</name>
</gene>
<dbReference type="EC" id="4.1.1.50" evidence="1"/>
<dbReference type="AlphaFoldDB" id="Q9SC64"/>
<feature type="non-terminal residue" evidence="1">
    <location>
        <position position="61"/>
    </location>
</feature>
<evidence type="ECO:0000313" key="1">
    <source>
        <dbReference type="EMBL" id="CAB64670.1"/>
    </source>
</evidence>
<proteinExistence type="predicted"/>
<sequence>MAVLSVADSPPVSAIGFEGYEKASRSLSPRRLSLLTPMAGGCVHCHVLRLTLFLIWRGAPL</sequence>
<accession>Q9SC64</accession>
<protein>
    <submittedName>
        <fullName evidence="1">S-adenosylmethionine decarboxylase 2</fullName>
        <ecNumber evidence="1">4.1.1.50</ecNumber>
    </submittedName>
</protein>
<name>Q9SC64_ORYSA</name>
<dbReference type="GO" id="GO:0004014">
    <property type="term" value="F:adenosylmethionine decarboxylase activity"/>
    <property type="evidence" value="ECO:0007669"/>
    <property type="project" value="UniProtKB-EC"/>
</dbReference>
<keyword evidence="1" id="KW-0456">Lyase</keyword>
<organism evidence="1">
    <name type="scientific">Oryza sativa</name>
    <name type="common">Rice</name>
    <dbReference type="NCBI Taxonomy" id="4530"/>
    <lineage>
        <taxon>Eukaryota</taxon>
        <taxon>Viridiplantae</taxon>
        <taxon>Streptophyta</taxon>
        <taxon>Embryophyta</taxon>
        <taxon>Tracheophyta</taxon>
        <taxon>Spermatophyta</taxon>
        <taxon>Magnoliopsida</taxon>
        <taxon>Liliopsida</taxon>
        <taxon>Poales</taxon>
        <taxon>Poaceae</taxon>
        <taxon>BOP clade</taxon>
        <taxon>Oryzoideae</taxon>
        <taxon>Oryzeae</taxon>
        <taxon>Oryzinae</taxon>
        <taxon>Oryza</taxon>
    </lineage>
</organism>